<keyword evidence="3" id="KW-1185">Reference proteome</keyword>
<evidence type="ECO:0000313" key="3">
    <source>
        <dbReference type="Proteomes" id="UP000696294"/>
    </source>
</evidence>
<reference evidence="2 3" key="1">
    <citation type="submission" date="2020-03" db="EMBL/GenBank/DDBJ databases">
        <title>WGS of actinomycetes isolated from Thailand.</title>
        <authorList>
            <person name="Thawai C."/>
        </authorList>
    </citation>
    <scope>NUCLEOTIDE SEQUENCE [LARGE SCALE GENOMIC DNA]</scope>
    <source>
        <strain evidence="2 3">FMUSA5-5</strain>
    </source>
</reference>
<sequence>MRRILILSQTAAVVAAVVLAPAPAQSESRSAAATCDKKIVVTGDVVAVRDEPRADAPIVRKVKRGDVLESCWKSIGRENSYRKCGSEHYDWYLVGAGAPKSGYIPVTCARKL</sequence>
<protein>
    <submittedName>
        <fullName evidence="2">SH3 domain-containing protein</fullName>
    </submittedName>
</protein>
<feature type="signal peptide" evidence="1">
    <location>
        <begin position="1"/>
        <end position="26"/>
    </location>
</feature>
<dbReference type="EMBL" id="JAATEP010000012">
    <property type="protein sequence ID" value="NJP91617.1"/>
    <property type="molecule type" value="Genomic_DNA"/>
</dbReference>
<accession>A0ABX1B596</accession>
<dbReference type="RefSeq" id="WP_168010943.1">
    <property type="nucleotide sequence ID" value="NZ_JAATEP010000012.1"/>
</dbReference>
<proteinExistence type="predicted"/>
<evidence type="ECO:0000256" key="1">
    <source>
        <dbReference type="SAM" id="SignalP"/>
    </source>
</evidence>
<evidence type="ECO:0000313" key="2">
    <source>
        <dbReference type="EMBL" id="NJP91617.1"/>
    </source>
</evidence>
<gene>
    <name evidence="2" type="ORF">HCN51_19495</name>
</gene>
<name>A0ABX1B596_9ACTN</name>
<dbReference type="Proteomes" id="UP000696294">
    <property type="component" value="Unassembled WGS sequence"/>
</dbReference>
<comment type="caution">
    <text evidence="2">The sequence shown here is derived from an EMBL/GenBank/DDBJ whole genome shotgun (WGS) entry which is preliminary data.</text>
</comment>
<feature type="chain" id="PRO_5046089552" evidence="1">
    <location>
        <begin position="27"/>
        <end position="112"/>
    </location>
</feature>
<organism evidence="2 3">
    <name type="scientific">Nonomuraea composti</name>
    <dbReference type="NCBI Taxonomy" id="2720023"/>
    <lineage>
        <taxon>Bacteria</taxon>
        <taxon>Bacillati</taxon>
        <taxon>Actinomycetota</taxon>
        <taxon>Actinomycetes</taxon>
        <taxon>Streptosporangiales</taxon>
        <taxon>Streptosporangiaceae</taxon>
        <taxon>Nonomuraea</taxon>
    </lineage>
</organism>
<dbReference type="Gene3D" id="2.30.30.40">
    <property type="entry name" value="SH3 Domains"/>
    <property type="match status" value="1"/>
</dbReference>
<keyword evidence="1" id="KW-0732">Signal</keyword>